<dbReference type="InterPro" id="IPR015943">
    <property type="entry name" value="WD40/YVTN_repeat-like_dom_sf"/>
</dbReference>
<comment type="caution">
    <text evidence="2">The sequence shown here is derived from an EMBL/GenBank/DDBJ whole genome shotgun (WGS) entry which is preliminary data.</text>
</comment>
<evidence type="ECO:0000313" key="3">
    <source>
        <dbReference type="Proteomes" id="UP000664859"/>
    </source>
</evidence>
<gene>
    <name evidence="2" type="ORF">JKP88DRAFT_332443</name>
</gene>
<feature type="region of interest" description="Disordered" evidence="1">
    <location>
        <begin position="524"/>
        <end position="597"/>
    </location>
</feature>
<name>A0A835YLG3_9STRA</name>
<dbReference type="Proteomes" id="UP000664859">
    <property type="component" value="Unassembled WGS sequence"/>
</dbReference>
<dbReference type="Gene3D" id="2.130.10.10">
    <property type="entry name" value="YVTN repeat-like/Quinoprotein amine dehydrogenase"/>
    <property type="match status" value="1"/>
</dbReference>
<protein>
    <submittedName>
        <fullName evidence="2">Uncharacterized protein</fullName>
    </submittedName>
</protein>
<sequence length="968" mass="96646">MSVTSLAVTPNGCYVFAGFVDGTLCLLNMHVAVSEDCRFVFAGVLRGSTEMLAADLAALPTWETCQSLRASSDHARALSEAVTLHSHSDAKLKGFGAAALLGGADGASSGSGGGGAEYRLLCGRGIKNIHVWSFKPAPPGSSGAPLWQCIHDVQTNGMTVELVGFRDGARQGLSKSDHMCIRLWDLSDDGGARRPGYTDVPNTQDAKDAKRRGGGRRPGYTDVPNTQDAKGVFGDFAYGGTYSLSLVRLDAAAWANRAELALPPQGSAAAAGGGGSGAGGGARRHCRVIKRLAGTQDGRHVLVLCSDGQVLYHRHAANGGGGTGAAGDAHSRLQPLGALLVDGRGEDVPCTVALSLVDAGAGAVPMLMIADCEGHLKLQVLPTVAPRGAAATAAAAAGRAPQATSAGASAVAKVAKTAATASPRGAAADNVLCSPPLRRAAALSGGGSDAATPARITPRMRQKVRSERTVTGSGSSGGGGAAAAAAKATPHARARRVAMRVDFTSPAATAAAAAAAAATPVVGTPVLGTRSGRGDGDDALAHGGSTGGGISSRRGSVSSSGGSGGGDGDASDSSSIGPDDEQRRQPLSALPCQRLAPGRERKRLRLLSDGSGAIAAAGAAPKLSTDMADKENMRRRENAAPSPQDARRRPGRRASLPAAATGSSAPVAAAAKLLLSPPKARRPLRPVLRVAQNNGTRTPAPLPQHVVTCAAACAASAAHCDAAVVRAARVLSSLAGAAAAAVADEPSSLAAAVAAADAEAAAAAVAAAAKAVRPPFVQLHATAAATAAAAAAAAGAAMMEAVSAMQPAAAAAAANAPAQHAWKATVNAAVNGQAELLRAQAAERARLEAAFRLEHARLRAAFLGTAQRARLSLEVAREGLSGGGAEGGALSDGASAAVVAELRVDLAHLAVEAEEQLADLLARQRLEAWSLQALQSGALPHGHSAPAANFAFAQPVMRDELARVCAAV</sequence>
<dbReference type="EMBL" id="JAFCMP010000525">
    <property type="protein sequence ID" value="KAG5177419.1"/>
    <property type="molecule type" value="Genomic_DNA"/>
</dbReference>
<dbReference type="AlphaFoldDB" id="A0A835YLG3"/>
<feature type="region of interest" description="Disordered" evidence="1">
    <location>
        <begin position="617"/>
        <end position="663"/>
    </location>
</feature>
<dbReference type="OrthoDB" id="161629at2759"/>
<feature type="region of interest" description="Disordered" evidence="1">
    <location>
        <begin position="192"/>
        <end position="226"/>
    </location>
</feature>
<proteinExistence type="predicted"/>
<organism evidence="2 3">
    <name type="scientific">Tribonema minus</name>
    <dbReference type="NCBI Taxonomy" id="303371"/>
    <lineage>
        <taxon>Eukaryota</taxon>
        <taxon>Sar</taxon>
        <taxon>Stramenopiles</taxon>
        <taxon>Ochrophyta</taxon>
        <taxon>PX clade</taxon>
        <taxon>Xanthophyceae</taxon>
        <taxon>Tribonematales</taxon>
        <taxon>Tribonemataceae</taxon>
        <taxon>Tribonema</taxon>
    </lineage>
</organism>
<keyword evidence="3" id="KW-1185">Reference proteome</keyword>
<accession>A0A835YLG3</accession>
<feature type="compositionally biased region" description="Low complexity" evidence="1">
    <location>
        <begin position="551"/>
        <end position="560"/>
    </location>
</feature>
<feature type="region of interest" description="Disordered" evidence="1">
    <location>
        <begin position="442"/>
        <end position="489"/>
    </location>
</feature>
<evidence type="ECO:0000256" key="1">
    <source>
        <dbReference type="SAM" id="MobiDB-lite"/>
    </source>
</evidence>
<reference evidence="2" key="1">
    <citation type="submission" date="2021-02" db="EMBL/GenBank/DDBJ databases">
        <title>First Annotated Genome of the Yellow-green Alga Tribonema minus.</title>
        <authorList>
            <person name="Mahan K.M."/>
        </authorList>
    </citation>
    <scope>NUCLEOTIDE SEQUENCE</scope>
    <source>
        <strain evidence="2">UTEX B ZZ1240</strain>
    </source>
</reference>
<evidence type="ECO:0000313" key="2">
    <source>
        <dbReference type="EMBL" id="KAG5177419.1"/>
    </source>
</evidence>
<feature type="compositionally biased region" description="Basic and acidic residues" evidence="1">
    <location>
        <begin position="627"/>
        <end position="638"/>
    </location>
</feature>